<gene>
    <name evidence="1" type="ORF">EDD75_0006</name>
</gene>
<protein>
    <submittedName>
        <fullName evidence="1">XcyI restriction endonuclease</fullName>
    </submittedName>
</protein>
<comment type="caution">
    <text evidence="1">The sequence shown here is derived from an EMBL/GenBank/DDBJ whole genome shotgun (WGS) entry which is preliminary data.</text>
</comment>
<keyword evidence="2" id="KW-1185">Reference proteome</keyword>
<dbReference type="EMBL" id="RKRE01000001">
    <property type="protein sequence ID" value="RPF49202.1"/>
    <property type="molecule type" value="Genomic_DNA"/>
</dbReference>
<sequence>METLIPTKQMWVIGRLKSERGKILRDALREAVEKVGVQAIDRELHDLVNTNALNKLGAFGLRGEVLFAVPCLIKEKPTISGYYRLVLGISQKEYGRKGLDKWIKIEKGENVTVSENEVRDLCVMLIEAGERLLSAFTSKDNITEDFFHELALLTLGAQLDGSYRVIVGQKAVAVVRELIGNIVKPKNPNGFQEKGNEIEFSNAAGRRVRIRFGSDPDILVSERSGNQYRHLLAIEVKGGSDPSNIHNRLGEAEKSHLKLSASGVLRWTIIGVPVDEQTARMRSPSTNRFYAISNLLIDGSQEYESFKRDLISILGLPE</sequence>
<name>A0A3N5BNF7_9THEO</name>
<keyword evidence="1" id="KW-0540">Nuclease</keyword>
<dbReference type="InterPro" id="IPR019071">
    <property type="entry name" value="Restrct_endonuc_II_XcyI"/>
</dbReference>
<evidence type="ECO:0000313" key="1">
    <source>
        <dbReference type="EMBL" id="RPF49202.1"/>
    </source>
</evidence>
<dbReference type="AlphaFoldDB" id="A0A3N5BNF7"/>
<keyword evidence="1" id="KW-0378">Hydrolase</keyword>
<dbReference type="Pfam" id="PF09571">
    <property type="entry name" value="RE_XcyI"/>
    <property type="match status" value="1"/>
</dbReference>
<accession>A0A3N5BNF7</accession>
<dbReference type="GO" id="GO:0000287">
    <property type="term" value="F:magnesium ion binding"/>
    <property type="evidence" value="ECO:0007669"/>
    <property type="project" value="InterPro"/>
</dbReference>
<dbReference type="Proteomes" id="UP000282654">
    <property type="component" value="Unassembled WGS sequence"/>
</dbReference>
<dbReference type="RefSeq" id="WP_123926220.1">
    <property type="nucleotide sequence ID" value="NZ_RKRE01000001.1"/>
</dbReference>
<dbReference type="GO" id="GO:0009036">
    <property type="term" value="F:type II site-specific deoxyribonuclease activity"/>
    <property type="evidence" value="ECO:0007669"/>
    <property type="project" value="InterPro"/>
</dbReference>
<dbReference type="GO" id="GO:0003677">
    <property type="term" value="F:DNA binding"/>
    <property type="evidence" value="ECO:0007669"/>
    <property type="project" value="InterPro"/>
</dbReference>
<organism evidence="1 2">
    <name type="scientific">Thermodesulfitimonas autotrophica</name>
    <dbReference type="NCBI Taxonomy" id="1894989"/>
    <lineage>
        <taxon>Bacteria</taxon>
        <taxon>Bacillati</taxon>
        <taxon>Bacillota</taxon>
        <taxon>Clostridia</taxon>
        <taxon>Thermoanaerobacterales</taxon>
        <taxon>Thermoanaerobacteraceae</taxon>
        <taxon>Thermodesulfitimonas</taxon>
    </lineage>
</organism>
<keyword evidence="1" id="KW-0255">Endonuclease</keyword>
<evidence type="ECO:0000313" key="2">
    <source>
        <dbReference type="Proteomes" id="UP000282654"/>
    </source>
</evidence>
<proteinExistence type="predicted"/>
<dbReference type="OrthoDB" id="1804150at2"/>
<reference evidence="1 2" key="1">
    <citation type="submission" date="2018-11" db="EMBL/GenBank/DDBJ databases">
        <title>Genomic Encyclopedia of Type Strains, Phase IV (KMG-IV): sequencing the most valuable type-strain genomes for metagenomic binning, comparative biology and taxonomic classification.</title>
        <authorList>
            <person name="Goeker M."/>
        </authorList>
    </citation>
    <scope>NUCLEOTIDE SEQUENCE [LARGE SCALE GENOMIC DNA]</scope>
    <source>
        <strain evidence="1 2">DSM 102936</strain>
    </source>
</reference>
<dbReference type="GO" id="GO:0009307">
    <property type="term" value="P:DNA restriction-modification system"/>
    <property type="evidence" value="ECO:0007669"/>
    <property type="project" value="InterPro"/>
</dbReference>